<dbReference type="InterPro" id="IPR001478">
    <property type="entry name" value="PDZ"/>
</dbReference>
<evidence type="ECO:0000259" key="2">
    <source>
        <dbReference type="PROSITE" id="PS51786"/>
    </source>
</evidence>
<gene>
    <name evidence="3" type="ORF">EDC03_0649</name>
</gene>
<evidence type="ECO:0000313" key="3">
    <source>
        <dbReference type="EMBL" id="ROP46028.1"/>
    </source>
</evidence>
<dbReference type="InterPro" id="IPR027065">
    <property type="entry name" value="Lon_Prtase"/>
</dbReference>
<keyword evidence="1" id="KW-0645">Protease</keyword>
<proteinExistence type="inferred from homology"/>
<accession>A0A3N1HU15</accession>
<dbReference type="PANTHER" id="PTHR10046">
    <property type="entry name" value="ATP DEPENDENT LON PROTEASE FAMILY MEMBER"/>
    <property type="match status" value="1"/>
</dbReference>
<reference evidence="3 4" key="1">
    <citation type="journal article" date="2015" name="Stand. Genomic Sci.">
        <title>Genomic Encyclopedia of Bacterial and Archaeal Type Strains, Phase III: the genomes of soil and plant-associated and newly described type strains.</title>
        <authorList>
            <person name="Whitman W.B."/>
            <person name="Woyke T."/>
            <person name="Klenk H.P."/>
            <person name="Zhou Y."/>
            <person name="Lilburn T.G."/>
            <person name="Beck B.J."/>
            <person name="De Vos P."/>
            <person name="Vandamme P."/>
            <person name="Eisen J.A."/>
            <person name="Garrity G."/>
            <person name="Hugenholtz P."/>
            <person name="Kyrpides N.C."/>
        </authorList>
    </citation>
    <scope>NUCLEOTIDE SEQUENCE [LARGE SCALE GENOMIC DNA]</scope>
    <source>
        <strain evidence="3 4">CECT 7306</strain>
    </source>
</reference>
<protein>
    <recommendedName>
        <fullName evidence="1">endopeptidase La</fullName>
        <ecNumber evidence="1">3.4.21.53</ecNumber>
    </recommendedName>
</protein>
<organism evidence="3 4">
    <name type="scientific">Pseudokineococcus lusitanus</name>
    <dbReference type="NCBI Taxonomy" id="763993"/>
    <lineage>
        <taxon>Bacteria</taxon>
        <taxon>Bacillati</taxon>
        <taxon>Actinomycetota</taxon>
        <taxon>Actinomycetes</taxon>
        <taxon>Kineosporiales</taxon>
        <taxon>Kineosporiaceae</taxon>
        <taxon>Pseudokineococcus</taxon>
    </lineage>
</organism>
<dbReference type="SUPFAM" id="SSF54211">
    <property type="entry name" value="Ribosomal protein S5 domain 2-like"/>
    <property type="match status" value="1"/>
</dbReference>
<comment type="catalytic activity">
    <reaction evidence="1">
        <text>Hydrolysis of proteins in presence of ATP.</text>
        <dbReference type="EC" id="3.4.21.53"/>
    </reaction>
</comment>
<dbReference type="Pfam" id="PF05362">
    <property type="entry name" value="Lon_C"/>
    <property type="match status" value="1"/>
</dbReference>
<dbReference type="EMBL" id="RJKN01000001">
    <property type="protein sequence ID" value="ROP46028.1"/>
    <property type="molecule type" value="Genomic_DNA"/>
</dbReference>
<dbReference type="GO" id="GO:0005524">
    <property type="term" value="F:ATP binding"/>
    <property type="evidence" value="ECO:0007669"/>
    <property type="project" value="InterPro"/>
</dbReference>
<feature type="active site" evidence="1">
    <location>
        <position position="294"/>
    </location>
</feature>
<dbReference type="GO" id="GO:0030163">
    <property type="term" value="P:protein catabolic process"/>
    <property type="evidence" value="ECO:0007669"/>
    <property type="project" value="InterPro"/>
</dbReference>
<dbReference type="Gene3D" id="3.30.230.10">
    <property type="match status" value="1"/>
</dbReference>
<sequence>MSGTSGLRPATGALVVSFLASLGGLALLGSAGTPYAVEAPGPVQDVLGETAQGEPLVEVEGRETYPTTGRLDLLTVSTSGGPGRDVVLAQVVRGWLDPVQDVLPVGQVFDPSQTREEVDASREVQMSSSQQAATAAALTALDIPADVLLRVAGAPEGAVLPDGLEEGDVITALDAREVGTTEQLQAALQAVPAGEPVVVGVERDGEPRDVPVTTAAGDDGRTVLGVLLAPEVEVPFDVDIRIDDIGGPSAGTVFALGIVDLLTPGDLLGGRHVAGTGTVDAEGQVGAIGGVRQKLVAADAAGAELVLVPRANCGEVVGAVPEGLEVRAVGTLDEALAELDGSSPAPTCDEVVRDLRADAAG</sequence>
<dbReference type="InterPro" id="IPR014721">
    <property type="entry name" value="Ribsml_uS5_D2-typ_fold_subgr"/>
</dbReference>
<dbReference type="PROSITE" id="PS51786">
    <property type="entry name" value="LON_PROTEOLYTIC"/>
    <property type="match status" value="1"/>
</dbReference>
<dbReference type="OrthoDB" id="2356897at2"/>
<keyword evidence="1" id="KW-0720">Serine protease</keyword>
<dbReference type="AlphaFoldDB" id="A0A3N1HU15"/>
<keyword evidence="1" id="KW-0378">Hydrolase</keyword>
<evidence type="ECO:0000256" key="1">
    <source>
        <dbReference type="PROSITE-ProRule" id="PRU01122"/>
    </source>
</evidence>
<dbReference type="GO" id="GO:0006508">
    <property type="term" value="P:proteolysis"/>
    <property type="evidence" value="ECO:0007669"/>
    <property type="project" value="UniProtKB-KW"/>
</dbReference>
<comment type="caution">
    <text evidence="3">The sequence shown here is derived from an EMBL/GenBank/DDBJ whole genome shotgun (WGS) entry which is preliminary data.</text>
</comment>
<feature type="domain" description="Lon proteolytic" evidence="2">
    <location>
        <begin position="244"/>
        <end position="342"/>
    </location>
</feature>
<comment type="similarity">
    <text evidence="1">Belongs to the peptidase S16 family.</text>
</comment>
<dbReference type="GO" id="GO:0004176">
    <property type="term" value="F:ATP-dependent peptidase activity"/>
    <property type="evidence" value="ECO:0007669"/>
    <property type="project" value="UniProtKB-UniRule"/>
</dbReference>
<dbReference type="GO" id="GO:0004252">
    <property type="term" value="F:serine-type endopeptidase activity"/>
    <property type="evidence" value="ECO:0007669"/>
    <property type="project" value="UniProtKB-UniRule"/>
</dbReference>
<dbReference type="Gene3D" id="2.30.42.10">
    <property type="match status" value="1"/>
</dbReference>
<dbReference type="InterPro" id="IPR036034">
    <property type="entry name" value="PDZ_sf"/>
</dbReference>
<name>A0A3N1HU15_9ACTN</name>
<dbReference type="InterPro" id="IPR008269">
    <property type="entry name" value="Lon_proteolytic"/>
</dbReference>
<dbReference type="InterPro" id="IPR020568">
    <property type="entry name" value="Ribosomal_Su5_D2-typ_SF"/>
</dbReference>
<evidence type="ECO:0000313" key="4">
    <source>
        <dbReference type="Proteomes" id="UP000276232"/>
    </source>
</evidence>
<dbReference type="Proteomes" id="UP000276232">
    <property type="component" value="Unassembled WGS sequence"/>
</dbReference>
<dbReference type="Pfam" id="PF13180">
    <property type="entry name" value="PDZ_2"/>
    <property type="match status" value="1"/>
</dbReference>
<keyword evidence="4" id="KW-1185">Reference proteome</keyword>
<dbReference type="SUPFAM" id="SSF50156">
    <property type="entry name" value="PDZ domain-like"/>
    <property type="match status" value="1"/>
</dbReference>
<feature type="active site" evidence="1">
    <location>
        <position position="249"/>
    </location>
</feature>
<dbReference type="RefSeq" id="WP_123378683.1">
    <property type="nucleotide sequence ID" value="NZ_RJKN01000001.1"/>
</dbReference>
<dbReference type="InParanoid" id="A0A3N1HU15"/>
<dbReference type="EC" id="3.4.21.53" evidence="1"/>